<evidence type="ECO:0000313" key="3">
    <source>
        <dbReference type="EMBL" id="VVV41334.1"/>
    </source>
</evidence>
<dbReference type="GO" id="GO:0005743">
    <property type="term" value="C:mitochondrial inner membrane"/>
    <property type="evidence" value="ECO:0007669"/>
    <property type="project" value="UniProtKB-SubCell"/>
</dbReference>
<dbReference type="GO" id="GO:0045273">
    <property type="term" value="C:respiratory chain complex II (succinate dehydrogenase)"/>
    <property type="evidence" value="ECO:0007669"/>
    <property type="project" value="UniProtKB-ARBA"/>
</dbReference>
<reference evidence="3" key="1">
    <citation type="submission" date="2019-09" db="EMBL/GenBank/DDBJ databases">
        <authorList>
            <person name="Zhang L."/>
        </authorList>
    </citation>
    <scope>NUCLEOTIDE SEQUENCE</scope>
</reference>
<comment type="subunit">
    <text evidence="2">Component of complex II composed of eight subunits in plants: four classical SDH subunits SDH1, SDH2, SDH3 and SDH4 (a flavoprotein (FP), an iron-sulfur protein (IP), and a cytochrome b composed of a large and a small subunit.), as well as four subunits unknown in mitochondria from bacteria and heterotrophic eukaryotes.</text>
</comment>
<dbReference type="SUPFAM" id="SSF81343">
    <property type="entry name" value="Fumarate reductase respiratory complex transmembrane subunits"/>
    <property type="match status" value="1"/>
</dbReference>
<evidence type="ECO:0000256" key="1">
    <source>
        <dbReference type="ARBA" id="ARBA00004434"/>
    </source>
</evidence>
<proteinExistence type="predicted"/>
<dbReference type="InterPro" id="IPR034804">
    <property type="entry name" value="SQR/QFR_C/D"/>
</dbReference>
<dbReference type="Gene3D" id="1.20.1300.10">
    <property type="entry name" value="Fumarate reductase/succinate dehydrogenase, transmembrane subunit"/>
    <property type="match status" value="1"/>
</dbReference>
<dbReference type="EMBL" id="LR721774">
    <property type="protein sequence ID" value="VVV41334.1"/>
    <property type="molecule type" value="Genomic_DNA"/>
</dbReference>
<name>A0A5K0VM52_9MAGN</name>
<evidence type="ECO:0008006" key="4">
    <source>
        <dbReference type="Google" id="ProtNLM"/>
    </source>
</evidence>
<dbReference type="Gramene" id="NC1G0103760.1">
    <property type="protein sequence ID" value="NC1G0103760.1:cds"/>
    <property type="gene ID" value="NC1G0103760"/>
</dbReference>
<accession>A0A5K0VM52</accession>
<protein>
    <recommendedName>
        <fullName evidence="4">Succinate dehydrogenase subunit 3</fullName>
    </recommendedName>
</protein>
<dbReference type="AlphaFoldDB" id="A0A5K0VM52"/>
<organism evidence="3">
    <name type="scientific">Nymphaea colorata</name>
    <name type="common">pocket water lily</name>
    <dbReference type="NCBI Taxonomy" id="210225"/>
    <lineage>
        <taxon>Eukaryota</taxon>
        <taxon>Viridiplantae</taxon>
        <taxon>Streptophyta</taxon>
        <taxon>Embryophyta</taxon>
        <taxon>Tracheophyta</taxon>
        <taxon>Spermatophyta</taxon>
        <taxon>Magnoliopsida</taxon>
        <taxon>Nymphaeales</taxon>
        <taxon>Nymphaeaceae</taxon>
        <taxon>Nymphaea</taxon>
    </lineage>
</organism>
<gene>
    <name evidence="3" type="ORF">NYM_LOCUS837</name>
</gene>
<comment type="subcellular location">
    <subcellularLocation>
        <location evidence="1">Mitochondrion inner membrane</location>
        <topology evidence="1">Single-pass membrane protein</topology>
    </subcellularLocation>
</comment>
<sequence>MGLISFTYENFYQSSPSLPKFILRAVDLTTLALYYHMSIGVRHLWHDFAVTSHIFQVQPFPML</sequence>
<evidence type="ECO:0000256" key="2">
    <source>
        <dbReference type="ARBA" id="ARBA00011313"/>
    </source>
</evidence>